<dbReference type="OrthoDB" id="8195151at2759"/>
<comment type="caution">
    <text evidence="2">The sequence shown here is derived from an EMBL/GenBank/DDBJ whole genome shotgun (WGS) entry which is preliminary data.</text>
</comment>
<dbReference type="PROSITE" id="PS50994">
    <property type="entry name" value="INTEGRASE"/>
    <property type="match status" value="1"/>
</dbReference>
<name>A0A371FMA2_MUCPR</name>
<organism evidence="2 3">
    <name type="scientific">Mucuna pruriens</name>
    <name type="common">Velvet bean</name>
    <name type="synonym">Dolichos pruriens</name>
    <dbReference type="NCBI Taxonomy" id="157652"/>
    <lineage>
        <taxon>Eukaryota</taxon>
        <taxon>Viridiplantae</taxon>
        <taxon>Streptophyta</taxon>
        <taxon>Embryophyta</taxon>
        <taxon>Tracheophyta</taxon>
        <taxon>Spermatophyta</taxon>
        <taxon>Magnoliopsida</taxon>
        <taxon>eudicotyledons</taxon>
        <taxon>Gunneridae</taxon>
        <taxon>Pentapetalae</taxon>
        <taxon>rosids</taxon>
        <taxon>fabids</taxon>
        <taxon>Fabales</taxon>
        <taxon>Fabaceae</taxon>
        <taxon>Papilionoideae</taxon>
        <taxon>50 kb inversion clade</taxon>
        <taxon>NPAAA clade</taxon>
        <taxon>indigoferoid/millettioid clade</taxon>
        <taxon>Phaseoleae</taxon>
        <taxon>Mucuna</taxon>
    </lineage>
</organism>
<evidence type="ECO:0000313" key="2">
    <source>
        <dbReference type="EMBL" id="RDX79320.1"/>
    </source>
</evidence>
<dbReference type="Gene3D" id="3.30.420.10">
    <property type="entry name" value="Ribonuclease H-like superfamily/Ribonuclease H"/>
    <property type="match status" value="1"/>
</dbReference>
<feature type="domain" description="Integrase catalytic" evidence="1">
    <location>
        <begin position="57"/>
        <end position="221"/>
    </location>
</feature>
<reference evidence="2" key="1">
    <citation type="submission" date="2018-05" db="EMBL/GenBank/DDBJ databases">
        <title>Draft genome of Mucuna pruriens seed.</title>
        <authorList>
            <person name="Nnadi N.E."/>
            <person name="Vos R."/>
            <person name="Hasami M.H."/>
            <person name="Devisetty U.K."/>
            <person name="Aguiy J.C."/>
        </authorList>
    </citation>
    <scope>NUCLEOTIDE SEQUENCE [LARGE SCALE GENOMIC DNA]</scope>
    <source>
        <strain evidence="2">JCA_2017</strain>
    </source>
</reference>
<dbReference type="AlphaFoldDB" id="A0A371FMA2"/>
<keyword evidence="3" id="KW-1185">Reference proteome</keyword>
<dbReference type="InterPro" id="IPR012337">
    <property type="entry name" value="RNaseH-like_sf"/>
</dbReference>
<dbReference type="Pfam" id="PF00665">
    <property type="entry name" value="rve"/>
    <property type="match status" value="1"/>
</dbReference>
<sequence>MDPFITYLKEDRLPEDPAKAKKMPREASKYVLLSQRLYRRDVRDSLKRIRHPWSICTRSYPLGHFTNWGGGVDILGPFPIAHDQLKFLIVAVDYFTKWVEEEPIATISSKRIKCFFWKKIICRFSMPAKIVSDNGMQFASRTTAEFFKGLRIKQLFTSVEHPQANGQAETANKVILRGLWKRLEEAKGRWVEELPRVLWSYHTTPHSTTNETPFRLTGDDSSRDWRAVPQTTLFELNENEEELKVNLDMLQGVREIAYVREYVVKARAARKYDKRIVLHNFKPQDLMLRKVTQKAESNKLTPIWEGLFRILKEVGRGAYRLPGWQEGTAHVECHHLMNVLQLSNRMLIQKQRYLQTRVRTIEEADPGYYNELQTHEWTTEEADPRYYDKLQTCEQMAEEVDPGYDELQTWERTTEDVDLGYYYELQTRERTVEEADSRYYDELQTHKRTTEEADLGYYDELQTPI</sequence>
<gene>
    <name evidence="2" type="primary">Tf2-8</name>
    <name evidence="2" type="ORF">CR513_40269</name>
</gene>
<dbReference type="GO" id="GO:0003676">
    <property type="term" value="F:nucleic acid binding"/>
    <property type="evidence" value="ECO:0007669"/>
    <property type="project" value="InterPro"/>
</dbReference>
<feature type="non-terminal residue" evidence="2">
    <location>
        <position position="1"/>
    </location>
</feature>
<dbReference type="GO" id="GO:0015074">
    <property type="term" value="P:DNA integration"/>
    <property type="evidence" value="ECO:0007669"/>
    <property type="project" value="InterPro"/>
</dbReference>
<evidence type="ECO:0000259" key="1">
    <source>
        <dbReference type="PROSITE" id="PS50994"/>
    </source>
</evidence>
<accession>A0A371FMA2</accession>
<dbReference type="InterPro" id="IPR036397">
    <property type="entry name" value="RNaseH_sf"/>
</dbReference>
<protein>
    <submittedName>
        <fullName evidence="2">Tf2-8</fullName>
    </submittedName>
</protein>
<dbReference type="EMBL" id="QJKJ01008575">
    <property type="protein sequence ID" value="RDX79320.1"/>
    <property type="molecule type" value="Genomic_DNA"/>
</dbReference>
<proteinExistence type="predicted"/>
<dbReference type="InterPro" id="IPR001584">
    <property type="entry name" value="Integrase_cat-core"/>
</dbReference>
<dbReference type="Proteomes" id="UP000257109">
    <property type="component" value="Unassembled WGS sequence"/>
</dbReference>
<dbReference type="InterPro" id="IPR050951">
    <property type="entry name" value="Retrovirus_Pol_polyprotein"/>
</dbReference>
<dbReference type="PANTHER" id="PTHR37984">
    <property type="entry name" value="PROTEIN CBG26694"/>
    <property type="match status" value="1"/>
</dbReference>
<dbReference type="SUPFAM" id="SSF53098">
    <property type="entry name" value="Ribonuclease H-like"/>
    <property type="match status" value="1"/>
</dbReference>
<dbReference type="PANTHER" id="PTHR37984:SF5">
    <property type="entry name" value="PROTEIN NYNRIN-LIKE"/>
    <property type="match status" value="1"/>
</dbReference>
<evidence type="ECO:0000313" key="3">
    <source>
        <dbReference type="Proteomes" id="UP000257109"/>
    </source>
</evidence>